<accession>A0ABS0RRQ3</accession>
<feature type="non-terminal residue" evidence="1">
    <location>
        <position position="1"/>
    </location>
</feature>
<keyword evidence="2" id="KW-1185">Reference proteome</keyword>
<dbReference type="SUPFAM" id="SSF53474">
    <property type="entry name" value="alpha/beta-Hydrolases"/>
    <property type="match status" value="1"/>
</dbReference>
<organism evidence="1 2">
    <name type="scientific">Streptomyces javensis</name>
    <dbReference type="NCBI Taxonomy" id="114698"/>
    <lineage>
        <taxon>Bacteria</taxon>
        <taxon>Bacillati</taxon>
        <taxon>Actinomycetota</taxon>
        <taxon>Actinomycetes</taxon>
        <taxon>Kitasatosporales</taxon>
        <taxon>Streptomycetaceae</taxon>
        <taxon>Streptomyces</taxon>
        <taxon>Streptomyces violaceusniger group</taxon>
    </lineage>
</organism>
<name>A0ABS0RRQ3_9ACTN</name>
<sequence length="53" mass="5827">LLMTAQGQLAPVRATVTPRMNNIVRAVDVPKAGHWLVEENPAFVTAELLRFLA</sequence>
<gene>
    <name evidence="1" type="ORF">JBF12_45540</name>
</gene>
<comment type="caution">
    <text evidence="1">The sequence shown here is derived from an EMBL/GenBank/DDBJ whole genome shotgun (WGS) entry which is preliminary data.</text>
</comment>
<keyword evidence="1" id="KW-0378">Hydrolase</keyword>
<dbReference type="GO" id="GO:0016787">
    <property type="term" value="F:hydrolase activity"/>
    <property type="evidence" value="ECO:0007669"/>
    <property type="project" value="UniProtKB-KW"/>
</dbReference>
<dbReference type="EMBL" id="JAEEAQ010001192">
    <property type="protein sequence ID" value="MBI0320091.1"/>
    <property type="molecule type" value="Genomic_DNA"/>
</dbReference>
<dbReference type="InterPro" id="IPR029058">
    <property type="entry name" value="AB_hydrolase_fold"/>
</dbReference>
<protein>
    <submittedName>
        <fullName evidence="1">Alpha/beta hydrolase</fullName>
    </submittedName>
</protein>
<dbReference type="Gene3D" id="3.40.50.1820">
    <property type="entry name" value="alpha/beta hydrolase"/>
    <property type="match status" value="1"/>
</dbReference>
<proteinExistence type="predicted"/>
<evidence type="ECO:0000313" key="1">
    <source>
        <dbReference type="EMBL" id="MBI0320091.1"/>
    </source>
</evidence>
<evidence type="ECO:0000313" key="2">
    <source>
        <dbReference type="Proteomes" id="UP000638849"/>
    </source>
</evidence>
<dbReference type="Proteomes" id="UP000638849">
    <property type="component" value="Unassembled WGS sequence"/>
</dbReference>
<reference evidence="1 2" key="1">
    <citation type="submission" date="2020-12" db="EMBL/GenBank/DDBJ databases">
        <authorList>
            <person name="Kusuma A.B."/>
            <person name="Nouioui I."/>
            <person name="Goodfellow M."/>
        </authorList>
    </citation>
    <scope>NUCLEOTIDE SEQUENCE [LARGE SCALE GENOMIC DNA]</scope>
    <source>
        <strain evidence="1 2">DSM 41764</strain>
    </source>
</reference>